<organism evidence="11 12">
    <name type="scientific">Exocentrus adspersus</name>
    <dbReference type="NCBI Taxonomy" id="1586481"/>
    <lineage>
        <taxon>Eukaryota</taxon>
        <taxon>Metazoa</taxon>
        <taxon>Ecdysozoa</taxon>
        <taxon>Arthropoda</taxon>
        <taxon>Hexapoda</taxon>
        <taxon>Insecta</taxon>
        <taxon>Pterygota</taxon>
        <taxon>Neoptera</taxon>
        <taxon>Endopterygota</taxon>
        <taxon>Coleoptera</taxon>
        <taxon>Polyphaga</taxon>
        <taxon>Cucujiformia</taxon>
        <taxon>Chrysomeloidea</taxon>
        <taxon>Cerambycidae</taxon>
        <taxon>Lamiinae</taxon>
        <taxon>Acanthocinini</taxon>
        <taxon>Exocentrus</taxon>
    </lineage>
</organism>
<comment type="similarity">
    <text evidence="2 9">Belongs to the Wnt family.</text>
</comment>
<keyword evidence="3 9" id="KW-0217">Developmental protein</keyword>
<accession>A0AAV8W2P9</accession>
<sequence length="368" mass="42640">MKIASTVNVTSFIVILFVYCLLNSNTDAEVNNSVFDSSITTLKNLTFYFIYLFIFRTTTKTSRRKSFVAVLFSSNFTAYNATRNRKGLCRWLKHLKHQARLCIKRNDLAELLLETKRLAISTCKYQFQYEQWPCSNAKRFFKKVYRETAFMYSLSTSAFMYLVARACAEGKLANCKCANHGKSDNSSKWQWGGCGDNTKFAKTFTKKFFQLKKKGDKPRSILKYNSEIGIQIVLESEEKRCKCHGLSGSCTMKICWKRLRPFEIIAKELKNRYHSAIQVDSDNNVRIPQKEDANRNLLYLENSPNFCPLTVGRRCKNADNCATLCCSRGFSTDIEKVKETCNCRWRNESLYEISCQQCEKDETVFKCQ</sequence>
<evidence type="ECO:0000256" key="7">
    <source>
        <dbReference type="ARBA" id="ARBA00023157"/>
    </source>
</evidence>
<keyword evidence="12" id="KW-1185">Reference proteome</keyword>
<comment type="function">
    <text evidence="9">Ligand for members of the frizzled family of seven transmembrane receptors.</text>
</comment>
<dbReference type="PANTHER" id="PTHR12027">
    <property type="entry name" value="WNT RELATED"/>
    <property type="match status" value="1"/>
</dbReference>
<dbReference type="GO" id="GO:0030182">
    <property type="term" value="P:neuron differentiation"/>
    <property type="evidence" value="ECO:0007669"/>
    <property type="project" value="TreeGrafter"/>
</dbReference>
<dbReference type="EMBL" id="JANEYG010000013">
    <property type="protein sequence ID" value="KAJ8920799.1"/>
    <property type="molecule type" value="Genomic_DNA"/>
</dbReference>
<keyword evidence="8" id="KW-0449">Lipoprotein</keyword>
<evidence type="ECO:0000256" key="6">
    <source>
        <dbReference type="ARBA" id="ARBA00022687"/>
    </source>
</evidence>
<keyword evidence="10" id="KW-1133">Transmembrane helix</keyword>
<keyword evidence="10" id="KW-0812">Transmembrane</keyword>
<evidence type="ECO:0000256" key="2">
    <source>
        <dbReference type="ARBA" id="ARBA00005683"/>
    </source>
</evidence>
<dbReference type="AlphaFoldDB" id="A0AAV8W2P9"/>
<keyword evidence="10" id="KW-0472">Membrane</keyword>
<protein>
    <recommendedName>
        <fullName evidence="9">Protein Wnt</fullName>
    </recommendedName>
</protein>
<evidence type="ECO:0000256" key="3">
    <source>
        <dbReference type="ARBA" id="ARBA00022473"/>
    </source>
</evidence>
<keyword evidence="5" id="KW-0272">Extracellular matrix</keyword>
<dbReference type="GO" id="GO:0005125">
    <property type="term" value="F:cytokine activity"/>
    <property type="evidence" value="ECO:0007669"/>
    <property type="project" value="TreeGrafter"/>
</dbReference>
<evidence type="ECO:0000256" key="10">
    <source>
        <dbReference type="SAM" id="Phobius"/>
    </source>
</evidence>
<evidence type="ECO:0000256" key="8">
    <source>
        <dbReference type="ARBA" id="ARBA00023288"/>
    </source>
</evidence>
<keyword evidence="4" id="KW-0964">Secreted</keyword>
<feature type="transmembrane region" description="Helical" evidence="10">
    <location>
        <begin position="7"/>
        <end position="25"/>
    </location>
</feature>
<evidence type="ECO:0000313" key="12">
    <source>
        <dbReference type="Proteomes" id="UP001159042"/>
    </source>
</evidence>
<evidence type="ECO:0000256" key="9">
    <source>
        <dbReference type="RuleBase" id="RU003500"/>
    </source>
</evidence>
<evidence type="ECO:0000256" key="5">
    <source>
        <dbReference type="ARBA" id="ARBA00022530"/>
    </source>
</evidence>
<dbReference type="PROSITE" id="PS00246">
    <property type="entry name" value="WNT1"/>
    <property type="match status" value="1"/>
</dbReference>
<comment type="caution">
    <text evidence="11">The sequence shown here is derived from an EMBL/GenBank/DDBJ whole genome shotgun (WGS) entry which is preliminary data.</text>
</comment>
<comment type="subcellular location">
    <subcellularLocation>
        <location evidence="1 9">Secreted</location>
        <location evidence="1 9">Extracellular space</location>
        <location evidence="1 9">Extracellular matrix</location>
    </subcellularLocation>
</comment>
<keyword evidence="6 9" id="KW-0879">Wnt signaling pathway</keyword>
<proteinExistence type="inferred from homology"/>
<reference evidence="11 12" key="1">
    <citation type="journal article" date="2023" name="Insect Mol. Biol.">
        <title>Genome sequencing provides insights into the evolution of gene families encoding plant cell wall-degrading enzymes in longhorned beetles.</title>
        <authorList>
            <person name="Shin N.R."/>
            <person name="Okamura Y."/>
            <person name="Kirsch R."/>
            <person name="Pauchet Y."/>
        </authorList>
    </citation>
    <scope>NUCLEOTIDE SEQUENCE [LARGE SCALE GENOMIC DNA]</scope>
    <source>
        <strain evidence="11">EAD_L_NR</strain>
    </source>
</reference>
<dbReference type="GO" id="GO:0005109">
    <property type="term" value="F:frizzled binding"/>
    <property type="evidence" value="ECO:0007669"/>
    <property type="project" value="TreeGrafter"/>
</dbReference>
<evidence type="ECO:0000256" key="1">
    <source>
        <dbReference type="ARBA" id="ARBA00004498"/>
    </source>
</evidence>
<dbReference type="InterPro" id="IPR018161">
    <property type="entry name" value="Wnt_CS"/>
</dbReference>
<dbReference type="Pfam" id="PF00110">
    <property type="entry name" value="wnt"/>
    <property type="match status" value="1"/>
</dbReference>
<dbReference type="GO" id="GO:0045165">
    <property type="term" value="P:cell fate commitment"/>
    <property type="evidence" value="ECO:0007669"/>
    <property type="project" value="TreeGrafter"/>
</dbReference>
<dbReference type="SMART" id="SM00097">
    <property type="entry name" value="WNT1"/>
    <property type="match status" value="1"/>
</dbReference>
<dbReference type="GO" id="GO:0005615">
    <property type="term" value="C:extracellular space"/>
    <property type="evidence" value="ECO:0007669"/>
    <property type="project" value="TreeGrafter"/>
</dbReference>
<gene>
    <name evidence="11" type="ORF">NQ315_004940</name>
</gene>
<dbReference type="Proteomes" id="UP001159042">
    <property type="component" value="Unassembled WGS sequence"/>
</dbReference>
<name>A0AAV8W2P9_9CUCU</name>
<dbReference type="GO" id="GO:0060070">
    <property type="term" value="P:canonical Wnt signaling pathway"/>
    <property type="evidence" value="ECO:0007669"/>
    <property type="project" value="TreeGrafter"/>
</dbReference>
<evidence type="ECO:0000313" key="11">
    <source>
        <dbReference type="EMBL" id="KAJ8920799.1"/>
    </source>
</evidence>
<dbReference type="PRINTS" id="PR01349">
    <property type="entry name" value="WNTPROTEIN"/>
</dbReference>
<dbReference type="PANTHER" id="PTHR12027:SF97">
    <property type="entry name" value="PROTEIN WNT-4"/>
    <property type="match status" value="1"/>
</dbReference>
<dbReference type="InterPro" id="IPR005817">
    <property type="entry name" value="Wnt"/>
</dbReference>
<keyword evidence="7" id="KW-1015">Disulfide bond</keyword>
<evidence type="ECO:0000256" key="4">
    <source>
        <dbReference type="ARBA" id="ARBA00022525"/>
    </source>
</evidence>
<feature type="transmembrane region" description="Helical" evidence="10">
    <location>
        <begin position="37"/>
        <end position="55"/>
    </location>
</feature>